<dbReference type="AlphaFoldDB" id="A0A6C0KUQ6"/>
<reference evidence="1" key="1">
    <citation type="journal article" date="2020" name="Nature">
        <title>Giant virus diversity and host interactions through global metagenomics.</title>
        <authorList>
            <person name="Schulz F."/>
            <person name="Roux S."/>
            <person name="Paez-Espino D."/>
            <person name="Jungbluth S."/>
            <person name="Walsh D.A."/>
            <person name="Denef V.J."/>
            <person name="McMahon K.D."/>
            <person name="Konstantinidis K.T."/>
            <person name="Eloe-Fadrosh E.A."/>
            <person name="Kyrpides N.C."/>
            <person name="Woyke T."/>
        </authorList>
    </citation>
    <scope>NUCLEOTIDE SEQUENCE</scope>
    <source>
        <strain evidence="1">GVMAG-S-3300013286-35</strain>
    </source>
</reference>
<proteinExistence type="predicted"/>
<name>A0A6C0KUQ6_9ZZZZ</name>
<organism evidence="1">
    <name type="scientific">viral metagenome</name>
    <dbReference type="NCBI Taxonomy" id="1070528"/>
    <lineage>
        <taxon>unclassified sequences</taxon>
        <taxon>metagenomes</taxon>
        <taxon>organismal metagenomes</taxon>
    </lineage>
</organism>
<dbReference type="EMBL" id="MN740992">
    <property type="protein sequence ID" value="QHU21712.1"/>
    <property type="molecule type" value="Genomic_DNA"/>
</dbReference>
<evidence type="ECO:0000313" key="1">
    <source>
        <dbReference type="EMBL" id="QHU21712.1"/>
    </source>
</evidence>
<accession>A0A6C0KUQ6</accession>
<protein>
    <submittedName>
        <fullName evidence="1">Uncharacterized protein</fullName>
    </submittedName>
</protein>
<sequence>MFCCCRRRFTVEVERTEAKPVEAKPTNAIEELGLWPDLPFEDILKIKKNLINLIGQLDLIYSTNGNILTEVQNMLQTPDPPADPKTAPWTNLFETALGVMSIVAEPVMGPTAQIAAVILGGVVENVTYDSRTQQFTNINLAQDFGLMSARLTQTYTAMRLWLEVLADDPNKFRNYEFTIPAANYPPLNGKTYKLRELAHYDIPTADKPFSGECLVNENRSFRYSVAKQEFIKKKYWWVYFVQDLAYKDSQFGNAFFPTGTYNPAPRHCSAPGPDVWRPNMRTRQMNNDDLGKGVRICATTEIHNHHPEYVEVGSYAPNEATTQDDYINNFKAACSDFVTRFPSAHVGPYTIDKENNKIDYHRWYITEGYSQIYDGSQSGPIYHEEHNPSHGDANFTLADGDFLSKWLFIDDGMGNTLNANGVGQRDDIIRNWTVNGWQIPPTTKGF</sequence>